<dbReference type="Pfam" id="PF00089">
    <property type="entry name" value="Trypsin"/>
    <property type="match status" value="1"/>
</dbReference>
<dbReference type="GO" id="GO:0006508">
    <property type="term" value="P:proteolysis"/>
    <property type="evidence" value="ECO:0007669"/>
    <property type="project" value="InterPro"/>
</dbReference>
<proteinExistence type="predicted"/>
<dbReference type="PROSITE" id="PS50240">
    <property type="entry name" value="TRYPSIN_DOM"/>
    <property type="match status" value="1"/>
</dbReference>
<evidence type="ECO:0000313" key="4">
    <source>
        <dbReference type="Ensembl" id="ENSLLEP00000038884.1"/>
    </source>
</evidence>
<protein>
    <recommendedName>
        <fullName evidence="3">Peptidase S1 domain-containing protein</fullName>
    </recommendedName>
</protein>
<sequence>MKHLLLLITVLCNLCRSVEAFWIIGGHEAKPHSRPYMASVQNRNGHVCGGAVINRKWVLTAAHCMLPIASLRVVLGAHKFSAPDKYVKVFSVLKSIPHPNFNKQTFENDILLLKLNDSVGFNTAVSPISLPCRGSNVRPGSTCSVAGWGYVSNLPIAPAALMETDVNIISLETCKKVYGYIPPSMICSASQGKIKGVCSVSKTRHSPLECHNVFTPHYSYCVKQIDLYFFFCRVTLEDLLCSKTVWKVWCLFLEKIVEILKRLMCTHVFHIICLGYKAL</sequence>
<dbReference type="InterPro" id="IPR009003">
    <property type="entry name" value="Peptidase_S1_PA"/>
</dbReference>
<dbReference type="InterPro" id="IPR001254">
    <property type="entry name" value="Trypsin_dom"/>
</dbReference>
<dbReference type="PANTHER" id="PTHR24271:SF55">
    <property type="entry name" value="SERINE PROTEASE 57"/>
    <property type="match status" value="1"/>
</dbReference>
<reference evidence="4" key="1">
    <citation type="submission" date="2025-08" db="UniProtKB">
        <authorList>
            <consortium name="Ensembl"/>
        </authorList>
    </citation>
    <scope>IDENTIFICATION</scope>
</reference>
<evidence type="ECO:0000259" key="3">
    <source>
        <dbReference type="PROSITE" id="PS50240"/>
    </source>
</evidence>
<dbReference type="Proteomes" id="UP000694569">
    <property type="component" value="Unplaced"/>
</dbReference>
<dbReference type="AlphaFoldDB" id="A0A8C5QN71"/>
<organism evidence="4 5">
    <name type="scientific">Leptobrachium leishanense</name>
    <name type="common">Leishan spiny toad</name>
    <dbReference type="NCBI Taxonomy" id="445787"/>
    <lineage>
        <taxon>Eukaryota</taxon>
        <taxon>Metazoa</taxon>
        <taxon>Chordata</taxon>
        <taxon>Craniata</taxon>
        <taxon>Vertebrata</taxon>
        <taxon>Euteleostomi</taxon>
        <taxon>Amphibia</taxon>
        <taxon>Batrachia</taxon>
        <taxon>Anura</taxon>
        <taxon>Pelobatoidea</taxon>
        <taxon>Megophryidae</taxon>
        <taxon>Leptobrachium</taxon>
    </lineage>
</organism>
<accession>A0A8C5QN71</accession>
<keyword evidence="1" id="KW-1015">Disulfide bond</keyword>
<evidence type="ECO:0000256" key="2">
    <source>
        <dbReference type="SAM" id="SignalP"/>
    </source>
</evidence>
<reference evidence="4" key="2">
    <citation type="submission" date="2025-09" db="UniProtKB">
        <authorList>
            <consortium name="Ensembl"/>
        </authorList>
    </citation>
    <scope>IDENTIFICATION</scope>
</reference>
<dbReference type="OrthoDB" id="8440449at2759"/>
<dbReference type="SMART" id="SM00020">
    <property type="entry name" value="Tryp_SPc"/>
    <property type="match status" value="1"/>
</dbReference>
<dbReference type="Ensembl" id="ENSLLET00000040430.1">
    <property type="protein sequence ID" value="ENSLLEP00000038884.1"/>
    <property type="gene ID" value="ENSLLEG00000024681.1"/>
</dbReference>
<dbReference type="FunFam" id="2.40.10.10:FF:000005">
    <property type="entry name" value="Serine protease 37"/>
    <property type="match status" value="1"/>
</dbReference>
<dbReference type="CDD" id="cd00190">
    <property type="entry name" value="Tryp_SPc"/>
    <property type="match status" value="1"/>
</dbReference>
<dbReference type="GeneTree" id="ENSGT00940000162161"/>
<feature type="signal peptide" evidence="2">
    <location>
        <begin position="1"/>
        <end position="20"/>
    </location>
</feature>
<feature type="domain" description="Peptidase S1" evidence="3">
    <location>
        <begin position="23"/>
        <end position="261"/>
    </location>
</feature>
<dbReference type="Gene3D" id="2.40.10.10">
    <property type="entry name" value="Trypsin-like serine proteases"/>
    <property type="match status" value="1"/>
</dbReference>
<keyword evidence="2" id="KW-0732">Signal</keyword>
<dbReference type="InterPro" id="IPR043504">
    <property type="entry name" value="Peptidase_S1_PA_chymotrypsin"/>
</dbReference>
<keyword evidence="5" id="KW-1185">Reference proteome</keyword>
<dbReference type="GO" id="GO:0004252">
    <property type="term" value="F:serine-type endopeptidase activity"/>
    <property type="evidence" value="ECO:0007669"/>
    <property type="project" value="InterPro"/>
</dbReference>
<dbReference type="InterPro" id="IPR018114">
    <property type="entry name" value="TRYPSIN_HIS"/>
</dbReference>
<feature type="chain" id="PRO_5034075574" description="Peptidase S1 domain-containing protein" evidence="2">
    <location>
        <begin position="21"/>
        <end position="279"/>
    </location>
</feature>
<dbReference type="PANTHER" id="PTHR24271">
    <property type="entry name" value="KALLIKREIN-RELATED"/>
    <property type="match status" value="1"/>
</dbReference>
<dbReference type="SUPFAM" id="SSF50494">
    <property type="entry name" value="Trypsin-like serine proteases"/>
    <property type="match status" value="1"/>
</dbReference>
<name>A0A8C5QN71_9ANUR</name>
<dbReference type="PROSITE" id="PS00134">
    <property type="entry name" value="TRYPSIN_HIS"/>
    <property type="match status" value="1"/>
</dbReference>
<evidence type="ECO:0000256" key="1">
    <source>
        <dbReference type="ARBA" id="ARBA00023157"/>
    </source>
</evidence>
<evidence type="ECO:0000313" key="5">
    <source>
        <dbReference type="Proteomes" id="UP000694569"/>
    </source>
</evidence>
<dbReference type="PRINTS" id="PR00722">
    <property type="entry name" value="CHYMOTRYPSIN"/>
</dbReference>
<dbReference type="InterPro" id="IPR001314">
    <property type="entry name" value="Peptidase_S1A"/>
</dbReference>